<evidence type="ECO:0000256" key="1">
    <source>
        <dbReference type="ARBA" id="ARBA00022527"/>
    </source>
</evidence>
<dbReference type="InParanoid" id="A7T2W0"/>
<dbReference type="OMA" id="FPYEMPR"/>
<feature type="signal peptide" evidence="7">
    <location>
        <begin position="1"/>
        <end position="27"/>
    </location>
</feature>
<dbReference type="PROSITE" id="PS50011">
    <property type="entry name" value="PROTEIN_KINASE_DOM"/>
    <property type="match status" value="1"/>
</dbReference>
<feature type="chain" id="PRO_5002713242" description="Protein kinase domain-containing protein" evidence="7">
    <location>
        <begin position="28"/>
        <end position="422"/>
    </location>
</feature>
<accession>A7T2W0</accession>
<dbReference type="InterPro" id="IPR017441">
    <property type="entry name" value="Protein_kinase_ATP_BS"/>
</dbReference>
<evidence type="ECO:0000256" key="6">
    <source>
        <dbReference type="PROSITE-ProRule" id="PRU10141"/>
    </source>
</evidence>
<evidence type="ECO:0000256" key="7">
    <source>
        <dbReference type="SAM" id="SignalP"/>
    </source>
</evidence>
<dbReference type="PROSITE" id="PS00107">
    <property type="entry name" value="PROTEIN_KINASE_ATP"/>
    <property type="match status" value="1"/>
</dbReference>
<evidence type="ECO:0000256" key="2">
    <source>
        <dbReference type="ARBA" id="ARBA00022679"/>
    </source>
</evidence>
<evidence type="ECO:0000259" key="8">
    <source>
        <dbReference type="PROSITE" id="PS50011"/>
    </source>
</evidence>
<keyword evidence="10" id="KW-1185">Reference proteome</keyword>
<dbReference type="eggNOG" id="KOG0598">
    <property type="taxonomic scope" value="Eukaryota"/>
</dbReference>
<dbReference type="EMBL" id="DS470340">
    <property type="protein sequence ID" value="EDO29704.1"/>
    <property type="molecule type" value="Genomic_DNA"/>
</dbReference>
<dbReference type="InterPro" id="IPR011009">
    <property type="entry name" value="Kinase-like_dom_sf"/>
</dbReference>
<sequence length="422" mass="48577">RSRADKSTYSLHLGFLKLYFVWRLLLSDLETKITKDHANHKRQRPSSIAVDKVDKFVSKGARQRELKRDGGQSSFRRRYSESGNYSYKTPWPAPMSEVAFWPEYDSKPPVKFTDFQILATIGKGAFGHVLQVQHKSTDEVFAMKILNKAAIIKADAVQQCKEEVNIQVCLATYMDLTQVCTLATMKLKSFPFLVKTFYTWQTKHNLFIVSDFVDGSDLFTLWKQDQVLPEELVKLYVAELALTLAPEVLKGECYTAACDWWSLGIVMFTLLAGKYPYACQEDHNAQRHVVEETGYEVPSHVCESARDLLSQLLQKDPKLRLTSLESARSHPFFNCLSFDDVMAKKSKPLDEMTMKKLRRRSSASRMFFPRHVEQRKDRKPRPLSWASPGHFTIHDRVEMDFLVADLGSLSIMETPQDSNRDH</sequence>
<evidence type="ECO:0000256" key="3">
    <source>
        <dbReference type="ARBA" id="ARBA00022741"/>
    </source>
</evidence>
<protein>
    <recommendedName>
        <fullName evidence="8">Protein kinase domain-containing protein</fullName>
    </recommendedName>
</protein>
<dbReference type="PANTHER" id="PTHR24355:SF1">
    <property type="entry name" value="RIBOSOMAL PROTEIN S6 KINASE-RELATED PROTEIN"/>
    <property type="match status" value="1"/>
</dbReference>
<reference evidence="9 10" key="1">
    <citation type="journal article" date="2007" name="Science">
        <title>Sea anemone genome reveals ancestral eumetazoan gene repertoire and genomic organization.</title>
        <authorList>
            <person name="Putnam N.H."/>
            <person name="Srivastava M."/>
            <person name="Hellsten U."/>
            <person name="Dirks B."/>
            <person name="Chapman J."/>
            <person name="Salamov A."/>
            <person name="Terry A."/>
            <person name="Shapiro H."/>
            <person name="Lindquist E."/>
            <person name="Kapitonov V.V."/>
            <person name="Jurka J."/>
            <person name="Genikhovich G."/>
            <person name="Grigoriev I.V."/>
            <person name="Lucas S.M."/>
            <person name="Steele R.E."/>
            <person name="Finnerty J.R."/>
            <person name="Technau U."/>
            <person name="Martindale M.Q."/>
            <person name="Rokhsar D.S."/>
        </authorList>
    </citation>
    <scope>NUCLEOTIDE SEQUENCE [LARGE SCALE GENOMIC DNA]</scope>
    <source>
        <strain evidence="10">CH2 X CH6</strain>
    </source>
</reference>
<keyword evidence="7" id="KW-0732">Signal</keyword>
<dbReference type="GO" id="GO:0004672">
    <property type="term" value="F:protein kinase activity"/>
    <property type="evidence" value="ECO:0000318"/>
    <property type="project" value="GO_Central"/>
</dbReference>
<keyword evidence="1" id="KW-0723">Serine/threonine-protein kinase</keyword>
<dbReference type="Gene3D" id="3.30.200.20">
    <property type="entry name" value="Phosphorylase Kinase, domain 1"/>
    <property type="match status" value="1"/>
</dbReference>
<evidence type="ECO:0000313" key="9">
    <source>
        <dbReference type="EMBL" id="EDO29704.1"/>
    </source>
</evidence>
<feature type="binding site" evidence="6">
    <location>
        <position position="153"/>
    </location>
    <ligand>
        <name>ATP</name>
        <dbReference type="ChEBI" id="CHEBI:30616"/>
    </ligand>
</feature>
<keyword evidence="3 6" id="KW-0547">Nucleotide-binding</keyword>
<dbReference type="HOGENOM" id="CLU_651483_0_0_1"/>
<feature type="domain" description="Protein kinase" evidence="8">
    <location>
        <begin position="1"/>
        <end position="333"/>
    </location>
</feature>
<evidence type="ECO:0000256" key="4">
    <source>
        <dbReference type="ARBA" id="ARBA00022777"/>
    </source>
</evidence>
<dbReference type="SUPFAM" id="SSF56112">
    <property type="entry name" value="Protein kinase-like (PK-like)"/>
    <property type="match status" value="1"/>
</dbReference>
<dbReference type="PhylomeDB" id="A7T2W0"/>
<evidence type="ECO:0000256" key="5">
    <source>
        <dbReference type="ARBA" id="ARBA00022840"/>
    </source>
</evidence>
<dbReference type="Proteomes" id="UP000001593">
    <property type="component" value="Unassembled WGS sequence"/>
</dbReference>
<dbReference type="GO" id="GO:0005524">
    <property type="term" value="F:ATP binding"/>
    <property type="evidence" value="ECO:0007669"/>
    <property type="project" value="UniProtKB-UniRule"/>
</dbReference>
<keyword evidence="5 6" id="KW-0067">ATP-binding</keyword>
<feature type="non-terminal residue" evidence="9">
    <location>
        <position position="1"/>
    </location>
</feature>
<dbReference type="Gene3D" id="1.10.510.10">
    <property type="entry name" value="Transferase(Phosphotransferase) domain 1"/>
    <property type="match status" value="1"/>
</dbReference>
<dbReference type="InterPro" id="IPR000719">
    <property type="entry name" value="Prot_kinase_dom"/>
</dbReference>
<organism evidence="9 10">
    <name type="scientific">Nematostella vectensis</name>
    <name type="common">Starlet sea anemone</name>
    <dbReference type="NCBI Taxonomy" id="45351"/>
    <lineage>
        <taxon>Eukaryota</taxon>
        <taxon>Metazoa</taxon>
        <taxon>Cnidaria</taxon>
        <taxon>Anthozoa</taxon>
        <taxon>Hexacorallia</taxon>
        <taxon>Actiniaria</taxon>
        <taxon>Edwardsiidae</taxon>
        <taxon>Nematostella</taxon>
    </lineage>
</organism>
<dbReference type="AlphaFoldDB" id="A7T2W0"/>
<dbReference type="STRING" id="45351.A7T2W0"/>
<keyword evidence="2" id="KW-0808">Transferase</keyword>
<dbReference type="GO" id="GO:0004674">
    <property type="term" value="F:protein serine/threonine kinase activity"/>
    <property type="evidence" value="ECO:0007669"/>
    <property type="project" value="UniProtKB-KW"/>
</dbReference>
<evidence type="ECO:0000313" key="10">
    <source>
        <dbReference type="Proteomes" id="UP000001593"/>
    </source>
</evidence>
<keyword evidence="4" id="KW-0418">Kinase</keyword>
<dbReference type="SMART" id="SM00220">
    <property type="entry name" value="S_TKc"/>
    <property type="match status" value="1"/>
</dbReference>
<dbReference type="Pfam" id="PF00069">
    <property type="entry name" value="Pkinase"/>
    <property type="match status" value="1"/>
</dbReference>
<dbReference type="PANTHER" id="PTHR24355">
    <property type="entry name" value="G PROTEIN-COUPLED RECEPTOR KINASE/RIBOSOMAL PROTEIN S6 KINASE"/>
    <property type="match status" value="1"/>
</dbReference>
<gene>
    <name evidence="9" type="ORF">NEMVEDRAFT_v1g221557</name>
</gene>
<name>A7T2W0_NEMVE</name>
<proteinExistence type="predicted"/>